<dbReference type="Pfam" id="PF12236">
    <property type="entry name" value="Head-tail_con"/>
    <property type="match status" value="1"/>
</dbReference>
<evidence type="ECO:0000256" key="2">
    <source>
        <dbReference type="ARBA" id="ARBA00022612"/>
    </source>
</evidence>
<reference evidence="4 5" key="1">
    <citation type="submission" date="2018-02" db="EMBL/GenBank/DDBJ databases">
        <title>Reclassifiation of [Polyangium] brachysporum DSM 7029 as Guopingzhaonella breviflexa gen. nov., sp. nov., a member of the family Comamonadaceae.</title>
        <authorList>
            <person name="Tang B."/>
        </authorList>
    </citation>
    <scope>NUCLEOTIDE SEQUENCE [LARGE SCALE GENOMIC DNA]</scope>
    <source>
        <strain evidence="4 5">DSM 15344</strain>
    </source>
</reference>
<dbReference type="EMBL" id="PSNY01000001">
    <property type="protein sequence ID" value="PPE71472.1"/>
    <property type="molecule type" value="Genomic_DNA"/>
</dbReference>
<keyword evidence="3" id="KW-0231">Viral genome packaging</keyword>
<dbReference type="RefSeq" id="WP_104355666.1">
    <property type="nucleotide sequence ID" value="NZ_CP064338.1"/>
</dbReference>
<organism evidence="4 5">
    <name type="scientific">Caldimonas thermodepolymerans</name>
    <dbReference type="NCBI Taxonomy" id="215580"/>
    <lineage>
        <taxon>Bacteria</taxon>
        <taxon>Pseudomonadati</taxon>
        <taxon>Pseudomonadota</taxon>
        <taxon>Betaproteobacteria</taxon>
        <taxon>Burkholderiales</taxon>
        <taxon>Sphaerotilaceae</taxon>
        <taxon>Caldimonas</taxon>
    </lineage>
</organism>
<evidence type="ECO:0000256" key="3">
    <source>
        <dbReference type="ARBA" id="ARBA00023219"/>
    </source>
</evidence>
<comment type="caution">
    <text evidence="4">The sequence shown here is derived from an EMBL/GenBank/DDBJ whole genome shotgun (WGS) entry which is preliminary data.</text>
</comment>
<comment type="subcellular location">
    <subcellularLocation>
        <location evidence="1">Virion</location>
    </subcellularLocation>
</comment>
<evidence type="ECO:0000313" key="4">
    <source>
        <dbReference type="EMBL" id="PPE71472.1"/>
    </source>
</evidence>
<evidence type="ECO:0000313" key="5">
    <source>
        <dbReference type="Proteomes" id="UP000239406"/>
    </source>
</evidence>
<accession>A0A2S5T965</accession>
<dbReference type="Proteomes" id="UP000239406">
    <property type="component" value="Unassembled WGS sequence"/>
</dbReference>
<keyword evidence="5" id="KW-1185">Reference proteome</keyword>
<dbReference type="AlphaFoldDB" id="A0A2S5T965"/>
<name>A0A2S5T965_9BURK</name>
<sequence length="503" mass="55760">MTQASLQDRYAELTPERDAALRRARGCAAITVPAVLPPEGHTYQNNLPANYTSFGARCVTNLASKLLLALLPPGASSFRLNVPTKLLVEAGANSAPPEIVQGLAQVENLVNAKIEALGWRRPTFVTLLNLIVTGNLCEYILPDGRLKQYRLDQFVCVRDFAGEVQEIVTCEVMKARSLPEALKHRTQKRPEEDVKLYTQFKRLDERRYAIRQDLDESVVLPEEHYHGIMPANALTWDLVPSENYGRSHVEHNYNDLESLDKVAQGLREITAMASRHLTFVRPNATGGNLRKRIAEARNGAVLSGNIEDVNTLQFQSAGQYQLLQNQEEALKRDLAQAFLLTSALRRDAERVTAYEIRMLVQELESALGGTYSLLASTLQAWRLRKLIAQMRSRRELPDLGDDAVEIVVTTGLEALGRDEQLNRVRAFLELMNSATPFTDEVPLFVKLDEVLTPGAVALGFPAAIRTSAEVEEMKRAQAQQQLMQQVAGAAAGPLATAAVQSEV</sequence>
<proteinExistence type="predicted"/>
<keyword evidence="2" id="KW-1188">Viral release from host cell</keyword>
<evidence type="ECO:0000256" key="1">
    <source>
        <dbReference type="ARBA" id="ARBA00004328"/>
    </source>
</evidence>
<protein>
    <submittedName>
        <fullName evidence="4">Uncharacterized protein</fullName>
    </submittedName>
</protein>
<dbReference type="InterPro" id="IPR020991">
    <property type="entry name" value="Connector_podovirus"/>
</dbReference>
<gene>
    <name evidence="4" type="ORF">C1702_00260</name>
</gene>